<sequence length="51" mass="5479">MPATGARVQSPDGALRGIVVSAPAPGMRRIRWDGERQTVDVFAGEIEAERT</sequence>
<name>A0A386KHM0_9CAUD</name>
<proteinExistence type="predicted"/>
<dbReference type="KEGG" id="vg:63925761"/>
<organism evidence="1 2">
    <name type="scientific">Mycobacterium phage Paito</name>
    <dbReference type="NCBI Taxonomy" id="2315544"/>
    <lineage>
        <taxon>Viruses</taxon>
        <taxon>Duplodnaviria</taxon>
        <taxon>Heunggongvirae</taxon>
        <taxon>Uroviricota</taxon>
        <taxon>Caudoviricetes</taxon>
        <taxon>Gclasvirinae</taxon>
        <taxon>Liefievirus</taxon>
        <taxon>Liefievirus paito</taxon>
    </lineage>
</organism>
<dbReference type="Proteomes" id="UP000271313">
    <property type="component" value="Segment"/>
</dbReference>
<evidence type="ECO:0000313" key="1">
    <source>
        <dbReference type="EMBL" id="AYD84644.1"/>
    </source>
</evidence>
<gene>
    <name evidence="1" type="primary">60</name>
    <name evidence="1" type="ORF">SEA_PAITO_60</name>
</gene>
<reference evidence="1 2" key="1">
    <citation type="submission" date="2018-08" db="EMBL/GenBank/DDBJ databases">
        <authorList>
            <person name="Quesada-Gordillo A."/>
            <person name="Cotto-Pereira A.M."/>
            <person name="Cruz-Lopez C.D."/>
            <person name="Cruz-Ortiz M.A."/>
            <person name="Cruz-Ortiz J.C."/>
            <person name="Davila-Benitez J."/>
            <person name="Deleon-Ruiz I.N."/>
            <person name="Delgado-Rivera C.M."/>
            <person name="Desarden-Rivera Y.C."/>
            <person name="Diaz-Mejia R.M."/>
            <person name="Diaz-Ramos D."/>
            <person name="Estrada-Lozada M."/>
            <person name="Estrada-Mojica S."/>
            <person name="Etienne-Gonzalez P."/>
            <person name="Figueroa-Gomez L."/>
            <person name="Flores-Roque G."/>
            <person name="Gomez-Rosado J.O."/>
            <person name="Gonzalez-Garcia E.M."/>
            <person name="Gonzalez-Leon M.A."/>
            <person name="Gonzalez-Rodriguez J."/>
            <person name="Gonzalez-Santos L.I."/>
            <person name="Goveo-Rivera I.A."/>
            <person name="Gutierrez-Silva J.C."/>
            <person name="Issa-Mahmud S."/>
            <person name="Lopez-Llera J.N."/>
            <person name="Marrero-Visalden G."/>
            <person name="Muyet-Blasini E."/>
            <person name="Ortiz-Torres X.D."/>
            <person name="Palacios-Vallejo J.G."/>
            <person name="Pichardo-Gonzalez P.A."/>
            <person name="Pou-Acosta P.M."/>
            <person name="Rodriguez-Colon F."/>
            <person name="Roig-Laboy C.J."/>
            <person name="Santiago-Mendez J."/>
            <person name="Velez-Velazquez R.M."/>
            <person name="Fernandez-Martinez M."/>
            <person name="Rubin M."/>
            <person name="Vazquez E."/>
            <person name="Garlena R.A."/>
            <person name="Russell D.A."/>
            <person name="Pope W.H."/>
            <person name="Jacobs-Sera D."/>
            <person name="Hatfull G.F."/>
        </authorList>
    </citation>
    <scope>NUCLEOTIDE SEQUENCE [LARGE SCALE GENOMIC DNA]</scope>
</reference>
<dbReference type="GeneID" id="63925761"/>
<evidence type="ECO:0000313" key="2">
    <source>
        <dbReference type="Proteomes" id="UP000271313"/>
    </source>
</evidence>
<dbReference type="RefSeq" id="YP_010051277.1">
    <property type="nucleotide sequence ID" value="NC_054439.1"/>
</dbReference>
<protein>
    <submittedName>
        <fullName evidence="1">Uncharacterized protein</fullName>
    </submittedName>
</protein>
<keyword evidence="2" id="KW-1185">Reference proteome</keyword>
<accession>A0A386KHM0</accession>
<dbReference type="EMBL" id="MH779514">
    <property type="protein sequence ID" value="AYD84644.1"/>
    <property type="molecule type" value="Genomic_DNA"/>
</dbReference>